<dbReference type="Proteomes" id="UP000053820">
    <property type="component" value="Unassembled WGS sequence"/>
</dbReference>
<dbReference type="AlphaFoldDB" id="A0A0C9W1N3"/>
<name>A0A0C9W1N3_9AGAM</name>
<reference evidence="1 2" key="1">
    <citation type="submission" date="2014-04" db="EMBL/GenBank/DDBJ databases">
        <title>Evolutionary Origins and Diversification of the Mycorrhizal Mutualists.</title>
        <authorList>
            <consortium name="DOE Joint Genome Institute"/>
            <consortium name="Mycorrhizal Genomics Consortium"/>
            <person name="Kohler A."/>
            <person name="Kuo A."/>
            <person name="Nagy L.G."/>
            <person name="Floudas D."/>
            <person name="Copeland A."/>
            <person name="Barry K.W."/>
            <person name="Cichocki N."/>
            <person name="Veneault-Fourrey C."/>
            <person name="LaButti K."/>
            <person name="Lindquist E.A."/>
            <person name="Lipzen A."/>
            <person name="Lundell T."/>
            <person name="Morin E."/>
            <person name="Murat C."/>
            <person name="Riley R."/>
            <person name="Ohm R."/>
            <person name="Sun H."/>
            <person name="Tunlid A."/>
            <person name="Henrissat B."/>
            <person name="Grigoriev I.V."/>
            <person name="Hibbett D.S."/>
            <person name="Martin F."/>
        </authorList>
    </citation>
    <scope>NUCLEOTIDE SEQUENCE [LARGE SCALE GENOMIC DNA]</scope>
    <source>
        <strain evidence="1 2">MD-312</strain>
    </source>
</reference>
<sequence>MASDEGSYGMTGEEAWEVGFEGHQRWSLSLAIQWGWRVEGEGVRPGRRYGHGFGAWVQFSGSVELEGFKDKGVFILLRYSYHCRALSTASATGDGDSGEQEIKWFIKAVRRLVSRVVFAVNIVGVDVTDEGGVKDDRMDTFENIIDCCILVSPAPLVFNNSCVVSIHNEVVSFRDKRGESPSTWYESLYLPVVADNDANTNVRASI</sequence>
<proteinExistence type="predicted"/>
<evidence type="ECO:0000313" key="1">
    <source>
        <dbReference type="EMBL" id="KIJ59833.1"/>
    </source>
</evidence>
<dbReference type="EMBL" id="KN839880">
    <property type="protein sequence ID" value="KIJ59833.1"/>
    <property type="molecule type" value="Genomic_DNA"/>
</dbReference>
<gene>
    <name evidence="1" type="ORF">HYDPIDRAFT_170611</name>
</gene>
<evidence type="ECO:0000313" key="2">
    <source>
        <dbReference type="Proteomes" id="UP000053820"/>
    </source>
</evidence>
<protein>
    <submittedName>
        <fullName evidence="1">Uncharacterized protein</fullName>
    </submittedName>
</protein>
<keyword evidence="2" id="KW-1185">Reference proteome</keyword>
<organism evidence="1 2">
    <name type="scientific">Hydnomerulius pinastri MD-312</name>
    <dbReference type="NCBI Taxonomy" id="994086"/>
    <lineage>
        <taxon>Eukaryota</taxon>
        <taxon>Fungi</taxon>
        <taxon>Dikarya</taxon>
        <taxon>Basidiomycota</taxon>
        <taxon>Agaricomycotina</taxon>
        <taxon>Agaricomycetes</taxon>
        <taxon>Agaricomycetidae</taxon>
        <taxon>Boletales</taxon>
        <taxon>Boletales incertae sedis</taxon>
        <taxon>Leucogyrophana</taxon>
    </lineage>
</organism>
<accession>A0A0C9W1N3</accession>
<dbReference type="HOGENOM" id="CLU_1332082_0_0_1"/>